<sequence length="212" mass="24658">MRFMVAEMSSRDETVDLYDTVFHYNAPTDVVADAFLSLAERDAITDVTQMKLNKLMYLAQAQYLAATNHRLFRERLEAYRHGPIVPSLRYRFSAWKDRSLTEAPFDEHALDQVPQDMRSFIEQVWDKYKGYTASQLRDMSHKDPAWKSVYRPNAQHLVMDDKQIAQTVINAPWQERISNPNVVLVNNDMMNSINWDKRVADAVARTKAKLSV</sequence>
<evidence type="ECO:0000313" key="2">
    <source>
        <dbReference type="EMBL" id="MDT7508545.1"/>
    </source>
</evidence>
<gene>
    <name evidence="2" type="ORF">QRX41_00130</name>
</gene>
<evidence type="ECO:0000259" key="1">
    <source>
        <dbReference type="Pfam" id="PF13274"/>
    </source>
</evidence>
<organism evidence="2 3">
    <name type="scientific">Bifidobacterium kimbladii</name>
    <dbReference type="NCBI Taxonomy" id="1293826"/>
    <lineage>
        <taxon>Bacteria</taxon>
        <taxon>Bacillati</taxon>
        <taxon>Actinomycetota</taxon>
        <taxon>Actinomycetes</taxon>
        <taxon>Bifidobacteriales</taxon>
        <taxon>Bifidobacteriaceae</taxon>
        <taxon>Bifidobacterium</taxon>
    </lineage>
</organism>
<keyword evidence="3" id="KW-1185">Reference proteome</keyword>
<comment type="caution">
    <text evidence="2">The sequence shown here is derived from an EMBL/GenBank/DDBJ whole genome shotgun (WGS) entry which is preliminary data.</text>
</comment>
<dbReference type="Pfam" id="PF13274">
    <property type="entry name" value="SocA_Panacea"/>
    <property type="match status" value="1"/>
</dbReference>
<evidence type="ECO:0000313" key="3">
    <source>
        <dbReference type="Proteomes" id="UP001529481"/>
    </source>
</evidence>
<name>A0ABU3KDX1_9BIFI</name>
<dbReference type="EMBL" id="JASTZZ010000001">
    <property type="protein sequence ID" value="MDT7508545.1"/>
    <property type="molecule type" value="Genomic_DNA"/>
</dbReference>
<reference evidence="2 3" key="1">
    <citation type="submission" date="2023-06" db="EMBL/GenBank/DDBJ databases">
        <authorList>
            <person name="Pascarelli S."/>
        </authorList>
    </citation>
    <scope>NUCLEOTIDE SEQUENCE [LARGE SCALE GENOMIC DNA]</scope>
    <source>
        <strain evidence="2 3">H1HS16N</strain>
    </source>
</reference>
<dbReference type="InterPro" id="IPR025272">
    <property type="entry name" value="SocA_Panacea"/>
</dbReference>
<accession>A0ABU3KDX1</accession>
<feature type="domain" description="Antitoxin SocA-like Panacea" evidence="1">
    <location>
        <begin position="52"/>
        <end position="147"/>
    </location>
</feature>
<reference evidence="3" key="2">
    <citation type="submission" date="2023-07" db="EMBL/GenBank/DDBJ databases">
        <title>Bifidobacterium spp. in honeybee.</title>
        <authorList>
            <person name="Olofsson T."/>
        </authorList>
    </citation>
    <scope>NUCLEOTIDE SEQUENCE [LARGE SCALE GENOMIC DNA]</scope>
    <source>
        <strain evidence="3">H1HS16N</strain>
    </source>
</reference>
<dbReference type="RefSeq" id="WP_313837924.1">
    <property type="nucleotide sequence ID" value="NZ_JASTZZ010000001.1"/>
</dbReference>
<protein>
    <submittedName>
        <fullName evidence="2">DUF4065 domain-containing protein</fullName>
    </submittedName>
</protein>
<proteinExistence type="predicted"/>
<dbReference type="Proteomes" id="UP001529481">
    <property type="component" value="Unassembled WGS sequence"/>
</dbReference>